<protein>
    <submittedName>
        <fullName evidence="5">Dipeptidyl aminopeptidase-like protein 6</fullName>
    </submittedName>
</protein>
<dbReference type="GO" id="GO:0008236">
    <property type="term" value="F:serine-type peptidase activity"/>
    <property type="evidence" value="ECO:0007669"/>
    <property type="project" value="UniProtKB-KW"/>
</dbReference>
<keyword evidence="1 5" id="KW-0378">Hydrolase</keyword>
<evidence type="ECO:0000313" key="6">
    <source>
        <dbReference type="Proteomes" id="UP000887013"/>
    </source>
</evidence>
<dbReference type="GO" id="GO:0004177">
    <property type="term" value="F:aminopeptidase activity"/>
    <property type="evidence" value="ECO:0007669"/>
    <property type="project" value="UniProtKB-KW"/>
</dbReference>
<keyword evidence="4" id="KW-0472">Membrane</keyword>
<keyword evidence="1 5" id="KW-0031">Aminopeptidase</keyword>
<evidence type="ECO:0000313" key="5">
    <source>
        <dbReference type="EMBL" id="GFU48818.1"/>
    </source>
</evidence>
<dbReference type="EMBL" id="BMAW01037517">
    <property type="protein sequence ID" value="GFU48818.1"/>
    <property type="molecule type" value="Genomic_DNA"/>
</dbReference>
<dbReference type="PANTHER" id="PTHR11731:SF200">
    <property type="entry name" value="DIPEPTIDYL PEPTIDASE 10, ISOFORM B"/>
    <property type="match status" value="1"/>
</dbReference>
<dbReference type="GO" id="GO:0005886">
    <property type="term" value="C:plasma membrane"/>
    <property type="evidence" value="ECO:0007669"/>
    <property type="project" value="TreeGrafter"/>
</dbReference>
<proteinExistence type="predicted"/>
<dbReference type="PANTHER" id="PTHR11731">
    <property type="entry name" value="PROTEASE FAMILY S9B,C DIPEPTIDYL-PEPTIDASE IV-RELATED"/>
    <property type="match status" value="1"/>
</dbReference>
<keyword evidence="3" id="KW-0325">Glycoprotein</keyword>
<dbReference type="AlphaFoldDB" id="A0A8X6QW40"/>
<dbReference type="OrthoDB" id="16520at2759"/>
<keyword evidence="4" id="KW-0812">Transmembrane</keyword>
<feature type="transmembrane region" description="Helical" evidence="4">
    <location>
        <begin position="37"/>
        <end position="61"/>
    </location>
</feature>
<accession>A0A8X6QW40</accession>
<dbReference type="Gene3D" id="2.140.10.30">
    <property type="entry name" value="Dipeptidylpeptidase IV, N-terminal domain"/>
    <property type="match status" value="1"/>
</dbReference>
<reference evidence="5" key="1">
    <citation type="submission" date="2020-08" db="EMBL/GenBank/DDBJ databases">
        <title>Multicomponent nature underlies the extraordinary mechanical properties of spider dragline silk.</title>
        <authorList>
            <person name="Kono N."/>
            <person name="Nakamura H."/>
            <person name="Mori M."/>
            <person name="Yoshida Y."/>
            <person name="Ohtoshi R."/>
            <person name="Malay A.D."/>
            <person name="Moran D.A.P."/>
            <person name="Tomita M."/>
            <person name="Numata K."/>
            <person name="Arakawa K."/>
        </authorList>
    </citation>
    <scope>NUCLEOTIDE SEQUENCE</scope>
</reference>
<dbReference type="Proteomes" id="UP000887013">
    <property type="component" value="Unassembled WGS sequence"/>
</dbReference>
<dbReference type="InterPro" id="IPR050278">
    <property type="entry name" value="Serine_Prot_S9B/DPPIV"/>
</dbReference>
<evidence type="ECO:0000256" key="1">
    <source>
        <dbReference type="ARBA" id="ARBA00022438"/>
    </source>
</evidence>
<gene>
    <name evidence="5" type="primary">DPP6</name>
    <name evidence="5" type="ORF">NPIL_280241</name>
</gene>
<keyword evidence="2" id="KW-0720">Serine protease</keyword>
<evidence type="ECO:0000256" key="3">
    <source>
        <dbReference type="ARBA" id="ARBA00023180"/>
    </source>
</evidence>
<dbReference type="SUPFAM" id="SSF82171">
    <property type="entry name" value="DPP6 N-terminal domain-like"/>
    <property type="match status" value="1"/>
</dbReference>
<keyword evidence="4" id="KW-1133">Transmembrane helix</keyword>
<evidence type="ECO:0000256" key="2">
    <source>
        <dbReference type="ARBA" id="ARBA00022825"/>
    </source>
</evidence>
<name>A0A8X6QW40_NEPPI</name>
<organism evidence="5 6">
    <name type="scientific">Nephila pilipes</name>
    <name type="common">Giant wood spider</name>
    <name type="synonym">Nephila maculata</name>
    <dbReference type="NCBI Taxonomy" id="299642"/>
    <lineage>
        <taxon>Eukaryota</taxon>
        <taxon>Metazoa</taxon>
        <taxon>Ecdysozoa</taxon>
        <taxon>Arthropoda</taxon>
        <taxon>Chelicerata</taxon>
        <taxon>Arachnida</taxon>
        <taxon>Araneae</taxon>
        <taxon>Araneomorphae</taxon>
        <taxon>Entelegynae</taxon>
        <taxon>Araneoidea</taxon>
        <taxon>Nephilidae</taxon>
        <taxon>Nephila</taxon>
    </lineage>
</organism>
<dbReference type="GO" id="GO:0006508">
    <property type="term" value="P:proteolysis"/>
    <property type="evidence" value="ECO:0007669"/>
    <property type="project" value="TreeGrafter"/>
</dbReference>
<comment type="caution">
    <text evidence="5">The sequence shown here is derived from an EMBL/GenBank/DDBJ whole genome shotgun (WGS) entry which is preliminary data.</text>
</comment>
<keyword evidence="6" id="KW-1185">Reference proteome</keyword>
<evidence type="ECO:0000256" key="4">
    <source>
        <dbReference type="SAM" id="Phobius"/>
    </source>
</evidence>
<dbReference type="GO" id="GO:0008239">
    <property type="term" value="F:dipeptidyl-peptidase activity"/>
    <property type="evidence" value="ECO:0007669"/>
    <property type="project" value="TreeGrafter"/>
</dbReference>
<keyword evidence="1 5" id="KW-0645">Protease</keyword>
<sequence length="171" mass="19490">MAHSFAQRSSSSDLIYCLFEFLTIPDLGSEEEEQRNWRGICIALLVIATVCSLIITSVVLLSPGPEEPRVKNPRFSLEEVITGEYEPRIFNGSWISDTEVTFRDPDGAIVIYNARTAEKTIIVNNITLKPLNIQSYSISPDRKYVLMSHDHEQVFKHSFTAKYKVYIVETE</sequence>